<dbReference type="AlphaFoldDB" id="A0A0D2E9W4"/>
<dbReference type="HOGENOM" id="CLU_010194_1_0_1"/>
<dbReference type="Pfam" id="PF13561">
    <property type="entry name" value="adh_short_C2"/>
    <property type="match status" value="1"/>
</dbReference>
<dbReference type="PRINTS" id="PR00080">
    <property type="entry name" value="SDRFAMILY"/>
</dbReference>
<protein>
    <recommendedName>
        <fullName evidence="7">NAD(P)-binding protein</fullName>
    </recommendedName>
</protein>
<feature type="region of interest" description="Disordered" evidence="4">
    <location>
        <begin position="204"/>
        <end position="224"/>
    </location>
</feature>
<dbReference type="InterPro" id="IPR002347">
    <property type="entry name" value="SDR_fam"/>
</dbReference>
<accession>A0A0D2E9W4</accession>
<dbReference type="SUPFAM" id="SSF51735">
    <property type="entry name" value="NAD(P)-binding Rossmann-fold domains"/>
    <property type="match status" value="1"/>
</dbReference>
<comment type="similarity">
    <text evidence="1">Belongs to the short-chain dehydrogenases/reductases (SDR) family.</text>
</comment>
<dbReference type="EMBL" id="KN847334">
    <property type="protein sequence ID" value="KIW44769.1"/>
    <property type="molecule type" value="Genomic_DNA"/>
</dbReference>
<evidence type="ECO:0000256" key="1">
    <source>
        <dbReference type="ARBA" id="ARBA00006484"/>
    </source>
</evidence>
<keyword evidence="3" id="KW-0560">Oxidoreductase</keyword>
<dbReference type="InterPro" id="IPR020904">
    <property type="entry name" value="Sc_DH/Rdtase_CS"/>
</dbReference>
<evidence type="ECO:0000256" key="4">
    <source>
        <dbReference type="SAM" id="MobiDB-lite"/>
    </source>
</evidence>
<dbReference type="FunFam" id="3.40.50.720:FF:000084">
    <property type="entry name" value="Short-chain dehydrogenase reductase"/>
    <property type="match status" value="1"/>
</dbReference>
<proteinExistence type="inferred from homology"/>
<dbReference type="GeneID" id="27355291"/>
<evidence type="ECO:0000256" key="3">
    <source>
        <dbReference type="ARBA" id="ARBA00023002"/>
    </source>
</evidence>
<reference evidence="5 6" key="1">
    <citation type="submission" date="2015-01" db="EMBL/GenBank/DDBJ databases">
        <title>The Genome Sequence of Exophiala oligosperma CBS72588.</title>
        <authorList>
            <consortium name="The Broad Institute Genomics Platform"/>
            <person name="Cuomo C."/>
            <person name="de Hoog S."/>
            <person name="Gorbushina A."/>
            <person name="Stielow B."/>
            <person name="Teixiera M."/>
            <person name="Abouelleil A."/>
            <person name="Chapman S.B."/>
            <person name="Priest M."/>
            <person name="Young S.K."/>
            <person name="Wortman J."/>
            <person name="Nusbaum C."/>
            <person name="Birren B."/>
        </authorList>
    </citation>
    <scope>NUCLEOTIDE SEQUENCE [LARGE SCALE GENOMIC DNA]</scope>
    <source>
        <strain evidence="5 6">CBS 72588</strain>
    </source>
</reference>
<evidence type="ECO:0008006" key="7">
    <source>
        <dbReference type="Google" id="ProtNLM"/>
    </source>
</evidence>
<organism evidence="5 6">
    <name type="scientific">Exophiala oligosperma</name>
    <dbReference type="NCBI Taxonomy" id="215243"/>
    <lineage>
        <taxon>Eukaryota</taxon>
        <taxon>Fungi</taxon>
        <taxon>Dikarya</taxon>
        <taxon>Ascomycota</taxon>
        <taxon>Pezizomycotina</taxon>
        <taxon>Eurotiomycetes</taxon>
        <taxon>Chaetothyriomycetidae</taxon>
        <taxon>Chaetothyriales</taxon>
        <taxon>Herpotrichiellaceae</taxon>
        <taxon>Exophiala</taxon>
    </lineage>
</organism>
<evidence type="ECO:0000256" key="2">
    <source>
        <dbReference type="ARBA" id="ARBA00022857"/>
    </source>
</evidence>
<dbReference type="PROSITE" id="PS00061">
    <property type="entry name" value="ADH_SHORT"/>
    <property type="match status" value="1"/>
</dbReference>
<name>A0A0D2E9W4_9EURO</name>
<dbReference type="VEuPathDB" id="FungiDB:PV06_03217"/>
<dbReference type="PANTHER" id="PTHR24321">
    <property type="entry name" value="DEHYDROGENASES, SHORT CHAIN"/>
    <property type="match status" value="1"/>
</dbReference>
<evidence type="ECO:0000313" key="6">
    <source>
        <dbReference type="Proteomes" id="UP000053342"/>
    </source>
</evidence>
<dbReference type="PANTHER" id="PTHR24321:SF8">
    <property type="entry name" value="ESTRADIOL 17-BETA-DEHYDROGENASE 8-RELATED"/>
    <property type="match status" value="1"/>
</dbReference>
<evidence type="ECO:0000313" key="5">
    <source>
        <dbReference type="EMBL" id="KIW44769.1"/>
    </source>
</evidence>
<dbReference type="GO" id="GO:0016491">
    <property type="term" value="F:oxidoreductase activity"/>
    <property type="evidence" value="ECO:0007669"/>
    <property type="project" value="UniProtKB-KW"/>
</dbReference>
<dbReference type="RefSeq" id="XP_016264985.1">
    <property type="nucleotide sequence ID" value="XM_016403980.1"/>
</dbReference>
<keyword evidence="6" id="KW-1185">Reference proteome</keyword>
<dbReference type="InterPro" id="IPR036291">
    <property type="entry name" value="NAD(P)-bd_dom_sf"/>
</dbReference>
<sequence length="256" mass="27087">MPSSLANKAYLVTGGFSGIGLATVNKLRSEGAIVHAIDLSKSPPAHLVSDKSVYTYPGVDVSSREQVIALFKSILQVTPEIYGLVNSAGICPVSSSVIEPDDTFKAVLNVNVIGTWNTCTEFFQEALRRQKEGLPKLNTSVVNIGSTASLKGFSTLTAYVASKHAVLGLTRSWALDFVDAGVRVNLVAPGGTKTPMAMAQVEDKGVRGEASRSKPVNPQNRFGEPEEQAEAIVFLLSDAASFITGQALPVNGGEMF</sequence>
<dbReference type="CDD" id="cd05233">
    <property type="entry name" value="SDR_c"/>
    <property type="match status" value="1"/>
</dbReference>
<dbReference type="PRINTS" id="PR00081">
    <property type="entry name" value="GDHRDH"/>
</dbReference>
<dbReference type="STRING" id="215243.A0A0D2E9W4"/>
<gene>
    <name evidence="5" type="ORF">PV06_03217</name>
</gene>
<dbReference type="Gene3D" id="3.40.50.720">
    <property type="entry name" value="NAD(P)-binding Rossmann-like Domain"/>
    <property type="match status" value="1"/>
</dbReference>
<keyword evidence="2" id="KW-0521">NADP</keyword>
<dbReference type="OrthoDB" id="1669814at2759"/>
<dbReference type="Proteomes" id="UP000053342">
    <property type="component" value="Unassembled WGS sequence"/>
</dbReference>